<dbReference type="PANTHER" id="PTHR43141">
    <property type="entry name" value="CYTOCHROME BD2 SUBUNIT II"/>
    <property type="match status" value="1"/>
</dbReference>
<organism evidence="8 9">
    <name type="scientific">Myceligenerans crystallogenes</name>
    <dbReference type="NCBI Taxonomy" id="316335"/>
    <lineage>
        <taxon>Bacteria</taxon>
        <taxon>Bacillati</taxon>
        <taxon>Actinomycetota</taxon>
        <taxon>Actinomycetes</taxon>
        <taxon>Micrococcales</taxon>
        <taxon>Promicromonosporaceae</taxon>
        <taxon>Myceligenerans</taxon>
    </lineage>
</organism>
<evidence type="ECO:0000256" key="1">
    <source>
        <dbReference type="ARBA" id="ARBA00004651"/>
    </source>
</evidence>
<dbReference type="InterPro" id="IPR003317">
    <property type="entry name" value="Cyt-d_oxidase_su2"/>
</dbReference>
<keyword evidence="5 7" id="KW-1133">Transmembrane helix</keyword>
<reference evidence="8 9" key="1">
    <citation type="journal article" date="2019" name="Int. J. Syst. Evol. Microbiol.">
        <title>The Global Catalogue of Microorganisms (GCM) 10K type strain sequencing project: providing services to taxonomists for standard genome sequencing and annotation.</title>
        <authorList>
            <consortium name="The Broad Institute Genomics Platform"/>
            <consortium name="The Broad Institute Genome Sequencing Center for Infectious Disease"/>
            <person name="Wu L."/>
            <person name="Ma J."/>
        </authorList>
    </citation>
    <scope>NUCLEOTIDE SEQUENCE [LARGE SCALE GENOMIC DNA]</scope>
    <source>
        <strain evidence="8 9">JCM 14326</strain>
    </source>
</reference>
<evidence type="ECO:0000256" key="6">
    <source>
        <dbReference type="ARBA" id="ARBA00023136"/>
    </source>
</evidence>
<feature type="transmembrane region" description="Helical" evidence="7">
    <location>
        <begin position="80"/>
        <end position="99"/>
    </location>
</feature>
<dbReference type="EMBL" id="BAAANL010000005">
    <property type="protein sequence ID" value="GAA1867744.1"/>
    <property type="molecule type" value="Genomic_DNA"/>
</dbReference>
<evidence type="ECO:0000256" key="5">
    <source>
        <dbReference type="ARBA" id="ARBA00022989"/>
    </source>
</evidence>
<feature type="transmembrane region" description="Helical" evidence="7">
    <location>
        <begin position="43"/>
        <end position="68"/>
    </location>
</feature>
<dbReference type="PANTHER" id="PTHR43141:SF4">
    <property type="entry name" value="CYTOCHROME BD2 SUBUNIT II"/>
    <property type="match status" value="1"/>
</dbReference>
<keyword evidence="4 7" id="KW-0812">Transmembrane</keyword>
<comment type="subcellular location">
    <subcellularLocation>
        <location evidence="1">Cell membrane</location>
        <topology evidence="1">Multi-pass membrane protein</topology>
    </subcellularLocation>
</comment>
<evidence type="ECO:0008006" key="10">
    <source>
        <dbReference type="Google" id="ProtNLM"/>
    </source>
</evidence>
<feature type="transmembrane region" description="Helical" evidence="7">
    <location>
        <begin position="6"/>
        <end position="23"/>
    </location>
</feature>
<evidence type="ECO:0000256" key="3">
    <source>
        <dbReference type="ARBA" id="ARBA00022475"/>
    </source>
</evidence>
<evidence type="ECO:0000313" key="9">
    <source>
        <dbReference type="Proteomes" id="UP001501094"/>
    </source>
</evidence>
<comment type="similarity">
    <text evidence="2">Belongs to the cytochrome ubiquinol oxidase subunit 2 family.</text>
</comment>
<keyword evidence="3" id="KW-1003">Cell membrane</keyword>
<evidence type="ECO:0000313" key="8">
    <source>
        <dbReference type="EMBL" id="GAA1867744.1"/>
    </source>
</evidence>
<evidence type="ECO:0000256" key="7">
    <source>
        <dbReference type="SAM" id="Phobius"/>
    </source>
</evidence>
<protein>
    <recommendedName>
        <fullName evidence="10">Cytochrome bd terminal oxidase subunit II</fullName>
    </recommendedName>
</protein>
<feature type="transmembrane region" description="Helical" evidence="7">
    <location>
        <begin position="141"/>
        <end position="160"/>
    </location>
</feature>
<dbReference type="Pfam" id="PF02322">
    <property type="entry name" value="Cyt_bd_oxida_II"/>
    <property type="match status" value="1"/>
</dbReference>
<comment type="caution">
    <text evidence="8">The sequence shown here is derived from an EMBL/GenBank/DDBJ whole genome shotgun (WGS) entry which is preliminary data.</text>
</comment>
<evidence type="ECO:0000256" key="4">
    <source>
        <dbReference type="ARBA" id="ARBA00022692"/>
    </source>
</evidence>
<keyword evidence="9" id="KW-1185">Reference proteome</keyword>
<proteinExistence type="inferred from homology"/>
<dbReference type="Proteomes" id="UP001501094">
    <property type="component" value="Unassembled WGS sequence"/>
</dbReference>
<sequence length="241" mass="25015">MTAAWGILLAVLLTGWAVLDGAVEGAGARNPGVRGDAARRVRLAAVGPLLLPGEVWLVAAAGVLLGAFPHAEAELLHAGYPVAIALIAAWALRDAALWLRSRRPGPAWRTGWDVVLAAASTLLAAAWGGLLGVAWGSPADVVVLAAWTVVATRLHGAALVARRLQEPARPGLRTTTALVAAPVLVTVVVAWPELMDGTAAGGPSGLLGAVVLVLLPFLAIVQWFAWRLLRHPLGPRDVVFF</sequence>
<evidence type="ECO:0000256" key="2">
    <source>
        <dbReference type="ARBA" id="ARBA00007543"/>
    </source>
</evidence>
<dbReference type="RefSeq" id="WP_344103863.1">
    <property type="nucleotide sequence ID" value="NZ_BAAANL010000005.1"/>
</dbReference>
<feature type="transmembrane region" description="Helical" evidence="7">
    <location>
        <begin position="172"/>
        <end position="192"/>
    </location>
</feature>
<feature type="transmembrane region" description="Helical" evidence="7">
    <location>
        <begin position="111"/>
        <end position="135"/>
    </location>
</feature>
<gene>
    <name evidence="8" type="ORF">GCM10009751_27670</name>
</gene>
<name>A0ABN2NGB3_9MICO</name>
<keyword evidence="6 7" id="KW-0472">Membrane</keyword>
<accession>A0ABN2NGB3</accession>
<feature type="transmembrane region" description="Helical" evidence="7">
    <location>
        <begin position="204"/>
        <end position="226"/>
    </location>
</feature>